<evidence type="ECO:0000256" key="2">
    <source>
        <dbReference type="ARBA" id="ARBA00023125"/>
    </source>
</evidence>
<dbReference type="AlphaFoldDB" id="A0A1H0Z6G4"/>
<proteinExistence type="predicted"/>
<evidence type="ECO:0000256" key="1">
    <source>
        <dbReference type="ARBA" id="ARBA00023015"/>
    </source>
</evidence>
<dbReference type="Pfam" id="PF01638">
    <property type="entry name" value="HxlR"/>
    <property type="match status" value="1"/>
</dbReference>
<keyword evidence="3" id="KW-0804">Transcription</keyword>
<dbReference type="GO" id="GO:0003677">
    <property type="term" value="F:DNA binding"/>
    <property type="evidence" value="ECO:0007669"/>
    <property type="project" value="UniProtKB-KW"/>
</dbReference>
<evidence type="ECO:0000313" key="5">
    <source>
        <dbReference type="EMBL" id="SDQ23052.1"/>
    </source>
</evidence>
<evidence type="ECO:0000259" key="4">
    <source>
        <dbReference type="PROSITE" id="PS51118"/>
    </source>
</evidence>
<dbReference type="InterPro" id="IPR002577">
    <property type="entry name" value="HTH_HxlR"/>
</dbReference>
<dbReference type="PANTHER" id="PTHR33204">
    <property type="entry name" value="TRANSCRIPTIONAL REGULATOR, MARR FAMILY"/>
    <property type="match status" value="1"/>
</dbReference>
<feature type="domain" description="HTH hxlR-type" evidence="4">
    <location>
        <begin position="10"/>
        <end position="104"/>
    </location>
</feature>
<name>A0A1H0Z6G4_9ACTN</name>
<dbReference type="InterPro" id="IPR036388">
    <property type="entry name" value="WH-like_DNA-bd_sf"/>
</dbReference>
<keyword evidence="1" id="KW-0805">Transcription regulation</keyword>
<dbReference type="EMBL" id="FNKO01000001">
    <property type="protein sequence ID" value="SDQ23052.1"/>
    <property type="molecule type" value="Genomic_DNA"/>
</dbReference>
<dbReference type="Gene3D" id="1.10.10.10">
    <property type="entry name" value="Winged helix-like DNA-binding domain superfamily/Winged helix DNA-binding domain"/>
    <property type="match status" value="1"/>
</dbReference>
<gene>
    <name evidence="5" type="ORF">SAMN04489718_0873</name>
</gene>
<dbReference type="STRING" id="995062.SAMN04489718_0873"/>
<protein>
    <submittedName>
        <fullName evidence="5">DNA-binding transcriptional regulator, HxlR family</fullName>
    </submittedName>
</protein>
<reference evidence="6" key="1">
    <citation type="submission" date="2016-10" db="EMBL/GenBank/DDBJ databases">
        <authorList>
            <person name="Varghese N."/>
            <person name="Submissions S."/>
        </authorList>
    </citation>
    <scope>NUCLEOTIDE SEQUENCE [LARGE SCALE GENOMIC DNA]</scope>
    <source>
        <strain evidence="6">DSM 45459</strain>
    </source>
</reference>
<dbReference type="PANTHER" id="PTHR33204:SF18">
    <property type="entry name" value="TRANSCRIPTIONAL REGULATORY PROTEIN"/>
    <property type="match status" value="1"/>
</dbReference>
<sequence>MGRGYAGQDCSLARALEVVGERWTLLVLRDCFYGVTQFGDFQVHLDIPRAVLTERLKTLTGAGVLERHAHAGVVHYLLTEQGRELWPTVFALTQWGERWSAPEEGARRSFSHAACDAELDSTGWCPGCGSRPAPDELITREGPGAGEVVRTDRVSAALRAGPHRMLTPLFPEPGSTAAEGSAT</sequence>
<accession>A0A1H0Z6G4</accession>
<dbReference type="PROSITE" id="PS51118">
    <property type="entry name" value="HTH_HXLR"/>
    <property type="match status" value="1"/>
</dbReference>
<dbReference type="InterPro" id="IPR036390">
    <property type="entry name" value="WH_DNA-bd_sf"/>
</dbReference>
<dbReference type="Proteomes" id="UP000199301">
    <property type="component" value="Unassembled WGS sequence"/>
</dbReference>
<evidence type="ECO:0000256" key="3">
    <source>
        <dbReference type="ARBA" id="ARBA00023163"/>
    </source>
</evidence>
<dbReference type="SUPFAM" id="SSF46785">
    <property type="entry name" value="Winged helix' DNA-binding domain"/>
    <property type="match status" value="1"/>
</dbReference>
<organism evidence="5 6">
    <name type="scientific">Actinopolyspora saharensis</name>
    <dbReference type="NCBI Taxonomy" id="995062"/>
    <lineage>
        <taxon>Bacteria</taxon>
        <taxon>Bacillati</taxon>
        <taxon>Actinomycetota</taxon>
        <taxon>Actinomycetes</taxon>
        <taxon>Actinopolysporales</taxon>
        <taxon>Actinopolysporaceae</taxon>
        <taxon>Actinopolyspora</taxon>
    </lineage>
</organism>
<keyword evidence="6" id="KW-1185">Reference proteome</keyword>
<keyword evidence="2 5" id="KW-0238">DNA-binding</keyword>
<evidence type="ECO:0000313" key="6">
    <source>
        <dbReference type="Proteomes" id="UP000199301"/>
    </source>
</evidence>